<dbReference type="GO" id="GO:0000329">
    <property type="term" value="C:fungal-type vacuole membrane"/>
    <property type="evidence" value="ECO:0007669"/>
    <property type="project" value="UniProtKB-ARBA"/>
</dbReference>
<dbReference type="InterPro" id="IPR001683">
    <property type="entry name" value="PX_dom"/>
</dbReference>
<dbReference type="EMBL" id="JANBQB010000285">
    <property type="protein sequence ID" value="KAJ1978302.1"/>
    <property type="molecule type" value="Genomic_DNA"/>
</dbReference>
<dbReference type="Gene3D" id="1.20.5.110">
    <property type="match status" value="1"/>
</dbReference>
<evidence type="ECO:0000256" key="3">
    <source>
        <dbReference type="ARBA" id="ARBA00023054"/>
    </source>
</evidence>
<name>A0A9W8B2I7_9FUNG</name>
<gene>
    <name evidence="8" type="ORF">H4R34_003254</name>
</gene>
<feature type="region of interest" description="Disordered" evidence="5">
    <location>
        <begin position="408"/>
        <end position="427"/>
    </location>
</feature>
<feature type="region of interest" description="Disordered" evidence="5">
    <location>
        <begin position="303"/>
        <end position="392"/>
    </location>
</feature>
<dbReference type="SMART" id="SM00397">
    <property type="entry name" value="t_SNARE"/>
    <property type="match status" value="1"/>
</dbReference>
<comment type="function">
    <text evidence="4">Essential for proper morphogenesis of the vacuole. May exist as structural reinforcement on the surface of the vacuolar membrane and be required for maintenance against rupture by osmotic pressure.</text>
</comment>
<organism evidence="8 9">
    <name type="scientific">Dimargaris verticillata</name>
    <dbReference type="NCBI Taxonomy" id="2761393"/>
    <lineage>
        <taxon>Eukaryota</taxon>
        <taxon>Fungi</taxon>
        <taxon>Fungi incertae sedis</taxon>
        <taxon>Zoopagomycota</taxon>
        <taxon>Kickxellomycotina</taxon>
        <taxon>Dimargaritomycetes</taxon>
        <taxon>Dimargaritales</taxon>
        <taxon>Dimargaritaceae</taxon>
        <taxon>Dimargaris</taxon>
    </lineage>
</organism>
<dbReference type="GO" id="GO:0007034">
    <property type="term" value="P:vacuolar transport"/>
    <property type="evidence" value="ECO:0007669"/>
    <property type="project" value="UniProtKB-ARBA"/>
</dbReference>
<dbReference type="FunFam" id="1.20.5.110:FF:000058">
    <property type="entry name" value="VAM7p Vacuolar SNARE protein"/>
    <property type="match status" value="1"/>
</dbReference>
<dbReference type="GO" id="GO:0016192">
    <property type="term" value="P:vesicle-mediated transport"/>
    <property type="evidence" value="ECO:0007669"/>
    <property type="project" value="UniProtKB-ARBA"/>
</dbReference>
<dbReference type="InterPro" id="IPR000727">
    <property type="entry name" value="T_SNARE_dom"/>
</dbReference>
<evidence type="ECO:0000313" key="9">
    <source>
        <dbReference type="Proteomes" id="UP001151582"/>
    </source>
</evidence>
<comment type="subcellular location">
    <subcellularLocation>
        <location evidence="1">Vacuole</location>
    </subcellularLocation>
</comment>
<reference evidence="8" key="1">
    <citation type="submission" date="2022-07" db="EMBL/GenBank/DDBJ databases">
        <title>Phylogenomic reconstructions and comparative analyses of Kickxellomycotina fungi.</title>
        <authorList>
            <person name="Reynolds N.K."/>
            <person name="Stajich J.E."/>
            <person name="Barry K."/>
            <person name="Grigoriev I.V."/>
            <person name="Crous P."/>
            <person name="Smith M.E."/>
        </authorList>
    </citation>
    <scope>NUCLEOTIDE SEQUENCE</scope>
    <source>
        <strain evidence="8">RSA 567</strain>
    </source>
</reference>
<comment type="caution">
    <text evidence="8">The sequence shown here is derived from an EMBL/GenBank/DDBJ whole genome shotgun (WGS) entry which is preliminary data.</text>
</comment>
<keyword evidence="2" id="KW-0926">Vacuole</keyword>
<feature type="compositionally biased region" description="Low complexity" evidence="5">
    <location>
        <begin position="359"/>
        <end position="390"/>
    </location>
</feature>
<evidence type="ECO:0000256" key="4">
    <source>
        <dbReference type="ARBA" id="ARBA00054927"/>
    </source>
</evidence>
<dbReference type="GO" id="GO:0097576">
    <property type="term" value="P:vacuole fusion"/>
    <property type="evidence" value="ECO:0007669"/>
    <property type="project" value="UniProtKB-ARBA"/>
</dbReference>
<sequence length="502" mass="55193">MEQVKNVTVPRYRRVTSPDDHVEYQVVVQAAVKSWAIWRRYSDFEALHKALGAQCPHLPAPPESLPPKSWPQLAWDLGITNLSSKMWTGLVGPPLPGDTKAAYGPAGYPELPIDDRIRPKLEERRQGLQRYLRAILATPEPGWRESGPWHRFLEVPEVRYGTRGMQRAPKGSSSRPPSASDGASTQGAHNYQPNLATRDVNGATWTAQSWVDELRDLTVLNREIRSLLVKRDLGASRNEVSIVHQCTLRAKQLLAEGNNRGVALEQALGMLTAAKRLSPGESRRRQDALVAWRDEANLLNRLVTGGGSSGGNSHSIVNSGPNESLWDQGDSVQCTSGSPQRAASVRSSRDASSHGQAHPSVAAVARARVDASASPPSLSTPSASPSSNSNLHKHQLLTSRQSTRIFGKAAQLASSRSAKPQETEETKAYSNTDLLTLQTERMKSQDDQVLQFSSILRRQREVGLAIGQELDIHNQLLGEFSEDLDRTGNKLNNARKQLNRIK</sequence>
<dbReference type="SUPFAM" id="SSF64268">
    <property type="entry name" value="PX domain"/>
    <property type="match status" value="1"/>
</dbReference>
<feature type="domain" description="PX" evidence="7">
    <location>
        <begin position="2"/>
        <end position="160"/>
    </location>
</feature>
<dbReference type="SUPFAM" id="SSF58038">
    <property type="entry name" value="SNARE fusion complex"/>
    <property type="match status" value="1"/>
</dbReference>
<dbReference type="PROSITE" id="PS50195">
    <property type="entry name" value="PX"/>
    <property type="match status" value="1"/>
</dbReference>
<feature type="compositionally biased region" description="Polar residues" evidence="5">
    <location>
        <begin position="330"/>
        <end position="339"/>
    </location>
</feature>
<proteinExistence type="predicted"/>
<protein>
    <recommendedName>
        <fullName evidence="10">Syntaxin</fullName>
    </recommendedName>
</protein>
<dbReference type="CDD" id="cd15858">
    <property type="entry name" value="SNARE_VAM7"/>
    <property type="match status" value="1"/>
</dbReference>
<dbReference type="SMART" id="SM00312">
    <property type="entry name" value="PX"/>
    <property type="match status" value="1"/>
</dbReference>
<dbReference type="Proteomes" id="UP001151582">
    <property type="component" value="Unassembled WGS sequence"/>
</dbReference>
<dbReference type="AlphaFoldDB" id="A0A9W8B2I7"/>
<feature type="domain" description="T-SNARE coiled-coil homology" evidence="6">
    <location>
        <begin position="439"/>
        <end position="501"/>
    </location>
</feature>
<evidence type="ECO:0000256" key="2">
    <source>
        <dbReference type="ARBA" id="ARBA00022554"/>
    </source>
</evidence>
<dbReference type="Gene3D" id="3.30.1520.10">
    <property type="entry name" value="Phox-like domain"/>
    <property type="match status" value="1"/>
</dbReference>
<dbReference type="InterPro" id="IPR036871">
    <property type="entry name" value="PX_dom_sf"/>
</dbReference>
<feature type="compositionally biased region" description="Polar residues" evidence="5">
    <location>
        <begin position="171"/>
        <end position="195"/>
    </location>
</feature>
<keyword evidence="9" id="KW-1185">Reference proteome</keyword>
<evidence type="ECO:0000313" key="8">
    <source>
        <dbReference type="EMBL" id="KAJ1978302.1"/>
    </source>
</evidence>
<dbReference type="PROSITE" id="PS50192">
    <property type="entry name" value="T_SNARE"/>
    <property type="match status" value="1"/>
</dbReference>
<dbReference type="OrthoDB" id="428895at2759"/>
<feature type="region of interest" description="Disordered" evidence="5">
    <location>
        <begin position="164"/>
        <end position="195"/>
    </location>
</feature>
<evidence type="ECO:0000256" key="5">
    <source>
        <dbReference type="SAM" id="MobiDB-lite"/>
    </source>
</evidence>
<dbReference type="GO" id="GO:0035091">
    <property type="term" value="F:phosphatidylinositol binding"/>
    <property type="evidence" value="ECO:0007669"/>
    <property type="project" value="InterPro"/>
</dbReference>
<dbReference type="Pfam" id="PF00787">
    <property type="entry name" value="PX"/>
    <property type="match status" value="1"/>
</dbReference>
<evidence type="ECO:0000259" key="6">
    <source>
        <dbReference type="PROSITE" id="PS50192"/>
    </source>
</evidence>
<feature type="compositionally biased region" description="Low complexity" evidence="5">
    <location>
        <begin position="311"/>
        <end position="320"/>
    </location>
</feature>
<evidence type="ECO:0000259" key="7">
    <source>
        <dbReference type="PROSITE" id="PS50195"/>
    </source>
</evidence>
<evidence type="ECO:0008006" key="10">
    <source>
        <dbReference type="Google" id="ProtNLM"/>
    </source>
</evidence>
<accession>A0A9W8B2I7</accession>
<evidence type="ECO:0000256" key="1">
    <source>
        <dbReference type="ARBA" id="ARBA00004116"/>
    </source>
</evidence>
<keyword evidence="3" id="KW-0175">Coiled coil</keyword>